<dbReference type="PANTHER" id="PTHR47332:SF4">
    <property type="entry name" value="SET DOMAIN-CONTAINING PROTEIN 5"/>
    <property type="match status" value="1"/>
</dbReference>
<dbReference type="Proteomes" id="UP000310108">
    <property type="component" value="Unassembled WGS sequence"/>
</dbReference>
<dbReference type="CDD" id="cd20071">
    <property type="entry name" value="SET_SMYD"/>
    <property type="match status" value="1"/>
</dbReference>
<reference evidence="2 3" key="1">
    <citation type="journal article" date="2019" name="PLoS ONE">
        <title>Comparative genome analysis indicates high evolutionary potential of pathogenicity genes in Colletotrichum tanaceti.</title>
        <authorList>
            <person name="Lelwala R.V."/>
            <person name="Korhonen P.K."/>
            <person name="Young N.D."/>
            <person name="Scott J.B."/>
            <person name="Ades P.A."/>
            <person name="Gasser R.B."/>
            <person name="Taylor P.W.J."/>
        </authorList>
    </citation>
    <scope>NUCLEOTIDE SEQUENCE [LARGE SCALE GENOMIC DNA]</scope>
    <source>
        <strain evidence="2">BRIP57314</strain>
    </source>
</reference>
<dbReference type="SMART" id="SM00317">
    <property type="entry name" value="SET"/>
    <property type="match status" value="1"/>
</dbReference>
<dbReference type="Pfam" id="PF00856">
    <property type="entry name" value="SET"/>
    <property type="match status" value="1"/>
</dbReference>
<gene>
    <name evidence="2" type="primary">set5</name>
    <name evidence="2" type="ORF">CTA1_9362</name>
</gene>
<evidence type="ECO:0000313" key="2">
    <source>
        <dbReference type="EMBL" id="TKW51629.1"/>
    </source>
</evidence>
<dbReference type="InterPro" id="IPR046341">
    <property type="entry name" value="SET_dom_sf"/>
</dbReference>
<dbReference type="SUPFAM" id="SSF82199">
    <property type="entry name" value="SET domain"/>
    <property type="match status" value="1"/>
</dbReference>
<evidence type="ECO:0000259" key="1">
    <source>
        <dbReference type="PROSITE" id="PS50280"/>
    </source>
</evidence>
<name>A0A4U6X9B9_9PEZI</name>
<dbReference type="InterPro" id="IPR053185">
    <property type="entry name" value="SET_domain_protein"/>
</dbReference>
<organism evidence="2 3">
    <name type="scientific">Colletotrichum tanaceti</name>
    <dbReference type="NCBI Taxonomy" id="1306861"/>
    <lineage>
        <taxon>Eukaryota</taxon>
        <taxon>Fungi</taxon>
        <taxon>Dikarya</taxon>
        <taxon>Ascomycota</taxon>
        <taxon>Pezizomycotina</taxon>
        <taxon>Sordariomycetes</taxon>
        <taxon>Hypocreomycetidae</taxon>
        <taxon>Glomerellales</taxon>
        <taxon>Glomerellaceae</taxon>
        <taxon>Colletotrichum</taxon>
        <taxon>Colletotrichum destructivum species complex</taxon>
    </lineage>
</organism>
<feature type="domain" description="SET" evidence="1">
    <location>
        <begin position="1"/>
        <end position="158"/>
    </location>
</feature>
<dbReference type="EMBL" id="PJEX01000292">
    <property type="protein sequence ID" value="TKW51629.1"/>
    <property type="molecule type" value="Genomic_DNA"/>
</dbReference>
<dbReference type="Gene3D" id="2.170.270.10">
    <property type="entry name" value="SET domain"/>
    <property type="match status" value="1"/>
</dbReference>
<dbReference type="OrthoDB" id="265717at2759"/>
<keyword evidence="3" id="KW-1185">Reference proteome</keyword>
<dbReference type="PROSITE" id="PS50280">
    <property type="entry name" value="SET"/>
    <property type="match status" value="1"/>
</dbReference>
<dbReference type="PANTHER" id="PTHR47332">
    <property type="entry name" value="SET DOMAIN-CONTAINING PROTEIN 5"/>
    <property type="match status" value="1"/>
</dbReference>
<dbReference type="AlphaFoldDB" id="A0A4U6X9B9"/>
<dbReference type="InterPro" id="IPR001214">
    <property type="entry name" value="SET_dom"/>
</dbReference>
<sequence>MFAVRHAAGKGLGVFALKPIPRGRRILAEEALLTVPSSDSGGALLRQAELLSEAGRASLLALSPNPDKSSGVLGWLESLWRSRAAPARTAANHAVLGIFRNNNFDIGDRTRALFPRVARLNHACVPNAQGNFNAALRAFTVHATRDIRADEEITISYLDEHLGLRRARQSALREGYGFACGCDACGGAGAGAGDGDGGEARRAEIGRRLERFAAEAGSAEADDPSGELEMMTALLAAYDAEGIRGREVSTMCIAAARKALELGREEQGRELALKGLRLEEDAVGRDSPFYAAARGEVSALGVEVEVEVEGEA</sequence>
<evidence type="ECO:0000313" key="3">
    <source>
        <dbReference type="Proteomes" id="UP000310108"/>
    </source>
</evidence>
<dbReference type="STRING" id="1306861.A0A4U6X9B9"/>
<comment type="caution">
    <text evidence="2">The sequence shown here is derived from an EMBL/GenBank/DDBJ whole genome shotgun (WGS) entry which is preliminary data.</text>
</comment>
<accession>A0A4U6X9B9</accession>
<protein>
    <submittedName>
        <fullName evidence="2">SET domain-containing protein 5</fullName>
    </submittedName>
</protein>
<proteinExistence type="predicted"/>